<dbReference type="GO" id="GO:0051177">
    <property type="term" value="P:meiotic sister chromatid cohesion"/>
    <property type="evidence" value="ECO:0007669"/>
    <property type="project" value="InterPro"/>
</dbReference>
<reference evidence="3 4" key="1">
    <citation type="submission" date="2018-02" db="EMBL/GenBank/DDBJ databases">
        <title>Draft genome of wild Prunus yedoensis var. nudiflora.</title>
        <authorList>
            <person name="Baek S."/>
            <person name="Kim J.-H."/>
            <person name="Choi K."/>
            <person name="Kim G.-B."/>
            <person name="Cho A."/>
            <person name="Jang H."/>
            <person name="Shin C.-H."/>
            <person name="Yu H.-J."/>
            <person name="Mun J.-H."/>
        </authorList>
    </citation>
    <scope>NUCLEOTIDE SEQUENCE [LARGE SCALE GENOMIC DNA]</scope>
    <source>
        <strain evidence="4">cv. Jeju island</strain>
        <tissue evidence="3">Leaf</tissue>
    </source>
</reference>
<evidence type="ECO:0000256" key="1">
    <source>
        <dbReference type="SAM" id="MobiDB-lite"/>
    </source>
</evidence>
<dbReference type="Proteomes" id="UP000250321">
    <property type="component" value="Unassembled WGS sequence"/>
</dbReference>
<evidence type="ECO:0000313" key="3">
    <source>
        <dbReference type="EMBL" id="PQQ00102.1"/>
    </source>
</evidence>
<sequence>MEEDDDIEEEDVKTEDEAPPVVPWKMNLRSRKRKRQDHHRKPKKTTKKSKSITKRQKQNQVVAVPYRSNKKLAAEENMLRVMKAKGAKFGNPILRPALRSEARKLIGDTGLHKHMACKVAPGGVERFRRRHNADGAMEYWLC</sequence>
<feature type="region of interest" description="Disordered" evidence="1">
    <location>
        <begin position="1"/>
        <end position="60"/>
    </location>
</feature>
<dbReference type="GO" id="GO:0007131">
    <property type="term" value="P:reciprocal meiotic recombination"/>
    <property type="evidence" value="ECO:0007669"/>
    <property type="project" value="InterPro"/>
</dbReference>
<accession>A0A314XZN0</accession>
<dbReference type="InterPro" id="IPR059080">
    <property type="entry name" value="WHD_PTC1"/>
</dbReference>
<evidence type="ECO:0000259" key="2">
    <source>
        <dbReference type="Pfam" id="PF25874"/>
    </source>
</evidence>
<dbReference type="OrthoDB" id="515863at2759"/>
<dbReference type="STRING" id="2094558.A0A314XZN0"/>
<feature type="compositionally biased region" description="Basic residues" evidence="1">
    <location>
        <begin position="28"/>
        <end position="57"/>
    </location>
</feature>
<comment type="caution">
    <text evidence="3">The sequence shown here is derived from an EMBL/GenBank/DDBJ whole genome shotgun (WGS) entry which is preliminary data.</text>
</comment>
<feature type="compositionally biased region" description="Acidic residues" evidence="1">
    <location>
        <begin position="1"/>
        <end position="18"/>
    </location>
</feature>
<dbReference type="Pfam" id="PF25874">
    <property type="entry name" value="WHD_plant_repro"/>
    <property type="match status" value="1"/>
</dbReference>
<dbReference type="PANTHER" id="PTHR46740:SF2">
    <property type="entry name" value="PROTEIN DYAD"/>
    <property type="match status" value="1"/>
</dbReference>
<dbReference type="InterPro" id="IPR044221">
    <property type="entry name" value="DYAD/AMEIOTIC1"/>
</dbReference>
<name>A0A314XZN0_PRUYE</name>
<feature type="domain" description="PTC1-like winged helix-turn-helix" evidence="2">
    <location>
        <begin position="73"/>
        <end position="141"/>
    </location>
</feature>
<protein>
    <submittedName>
        <fullName evidence="3">Protein DYAD</fullName>
    </submittedName>
</protein>
<gene>
    <name evidence="3" type="ORF">Pyn_28405</name>
</gene>
<evidence type="ECO:0000313" key="4">
    <source>
        <dbReference type="Proteomes" id="UP000250321"/>
    </source>
</evidence>
<dbReference type="EMBL" id="PJQY01001743">
    <property type="protein sequence ID" value="PQQ00102.1"/>
    <property type="molecule type" value="Genomic_DNA"/>
</dbReference>
<dbReference type="AlphaFoldDB" id="A0A314XZN0"/>
<dbReference type="PANTHER" id="PTHR46740">
    <property type="entry name" value="PROTEIN DYAD"/>
    <property type="match status" value="1"/>
</dbReference>
<keyword evidence="4" id="KW-1185">Reference proteome</keyword>
<proteinExistence type="predicted"/>
<organism evidence="3 4">
    <name type="scientific">Prunus yedoensis var. nudiflora</name>
    <dbReference type="NCBI Taxonomy" id="2094558"/>
    <lineage>
        <taxon>Eukaryota</taxon>
        <taxon>Viridiplantae</taxon>
        <taxon>Streptophyta</taxon>
        <taxon>Embryophyta</taxon>
        <taxon>Tracheophyta</taxon>
        <taxon>Spermatophyta</taxon>
        <taxon>Magnoliopsida</taxon>
        <taxon>eudicotyledons</taxon>
        <taxon>Gunneridae</taxon>
        <taxon>Pentapetalae</taxon>
        <taxon>rosids</taxon>
        <taxon>fabids</taxon>
        <taxon>Rosales</taxon>
        <taxon>Rosaceae</taxon>
        <taxon>Amygdaloideae</taxon>
        <taxon>Amygdaleae</taxon>
        <taxon>Prunus</taxon>
    </lineage>
</organism>